<dbReference type="EMBL" id="LR902311">
    <property type="protein sequence ID" value="CAD7250336.1"/>
    <property type="molecule type" value="Genomic_DNA"/>
</dbReference>
<comment type="catalytic activity">
    <reaction evidence="11">
        <text>S-(hydroxymethyl)glutathione + NAD(+) = S-formylglutathione + NADH + H(+)</text>
        <dbReference type="Rhea" id="RHEA:19985"/>
        <dbReference type="ChEBI" id="CHEBI:15378"/>
        <dbReference type="ChEBI" id="CHEBI:57540"/>
        <dbReference type="ChEBI" id="CHEBI:57688"/>
        <dbReference type="ChEBI" id="CHEBI:57945"/>
        <dbReference type="ChEBI" id="CHEBI:58758"/>
        <dbReference type="EC" id="1.1.1.284"/>
    </reaction>
</comment>
<dbReference type="GO" id="GO:0046294">
    <property type="term" value="P:formaldehyde catabolic process"/>
    <property type="evidence" value="ECO:0007669"/>
    <property type="project" value="InterPro"/>
</dbReference>
<dbReference type="InterPro" id="IPR036291">
    <property type="entry name" value="NAD(P)-bd_dom_sf"/>
</dbReference>
<reference evidence="17" key="1">
    <citation type="submission" date="2020-11" db="EMBL/GenBank/DDBJ databases">
        <authorList>
            <person name="Tran Van P."/>
        </authorList>
    </citation>
    <scope>NUCLEOTIDE SEQUENCE</scope>
</reference>
<dbReference type="FunFam" id="3.90.180.10:FF:000067">
    <property type="entry name" value="alcohol dehydrogenase 1-like isoform X1"/>
    <property type="match status" value="1"/>
</dbReference>
<evidence type="ECO:0000259" key="14">
    <source>
        <dbReference type="Pfam" id="PF00107"/>
    </source>
</evidence>
<dbReference type="InterPro" id="IPR013154">
    <property type="entry name" value="ADH-like_N"/>
</dbReference>
<dbReference type="EC" id="1.1.1.284" evidence="3"/>
<dbReference type="InterPro" id="IPR042099">
    <property type="entry name" value="ANL_N_sf"/>
</dbReference>
<dbReference type="InterPro" id="IPR002328">
    <property type="entry name" value="ADH_Zn_CS"/>
</dbReference>
<dbReference type="Gene3D" id="3.40.50.12780">
    <property type="entry name" value="N-terminal domain of ligase-like"/>
    <property type="match status" value="1"/>
</dbReference>
<dbReference type="SUPFAM" id="SSF51735">
    <property type="entry name" value="NAD(P)-binding Rossmann-fold domains"/>
    <property type="match status" value="1"/>
</dbReference>
<dbReference type="InterPro" id="IPR000873">
    <property type="entry name" value="AMP-dep_synth/lig_dom"/>
</dbReference>
<gene>
    <name evidence="17" type="ORF">DSTB1V02_LOCUS10115</name>
</gene>
<evidence type="ECO:0000256" key="6">
    <source>
        <dbReference type="ARBA" id="ARBA00022833"/>
    </source>
</evidence>
<dbReference type="SUPFAM" id="SSF56801">
    <property type="entry name" value="Acetyl-CoA synthetase-like"/>
    <property type="match status" value="1"/>
</dbReference>
<dbReference type="Proteomes" id="UP000677054">
    <property type="component" value="Unassembled WGS sequence"/>
</dbReference>
<keyword evidence="8" id="KW-0520">NAD</keyword>
<dbReference type="GO" id="GO:0004022">
    <property type="term" value="F:alcohol dehydrogenase (NAD+) activity"/>
    <property type="evidence" value="ECO:0007669"/>
    <property type="project" value="UniProtKB-EC"/>
</dbReference>
<dbReference type="SUPFAM" id="SSF50129">
    <property type="entry name" value="GroES-like"/>
    <property type="match status" value="1"/>
</dbReference>
<dbReference type="NCBIfam" id="TIGR02818">
    <property type="entry name" value="adh_III_F_hyde"/>
    <property type="match status" value="1"/>
</dbReference>
<dbReference type="EC" id="1.1.1.1" evidence="4"/>
<evidence type="ECO:0000256" key="9">
    <source>
        <dbReference type="ARBA" id="ARBA00032767"/>
    </source>
</evidence>
<keyword evidence="5" id="KW-0479">Metal-binding</keyword>
<feature type="non-terminal residue" evidence="17">
    <location>
        <position position="602"/>
    </location>
</feature>
<dbReference type="GO" id="GO:0005829">
    <property type="term" value="C:cytosol"/>
    <property type="evidence" value="ECO:0007669"/>
    <property type="project" value="TreeGrafter"/>
</dbReference>
<dbReference type="GO" id="GO:0051903">
    <property type="term" value="F:S-(hydroxymethyl)glutathione dehydrogenase [NAD(P)+] activity"/>
    <property type="evidence" value="ECO:0007669"/>
    <property type="project" value="UniProtKB-EC"/>
</dbReference>
<dbReference type="EMBL" id="CAJPEV010002794">
    <property type="protein sequence ID" value="CAG0898064.1"/>
    <property type="molecule type" value="Genomic_DNA"/>
</dbReference>
<accession>A0A7R9AAI0</accession>
<comment type="similarity">
    <text evidence="2">Belongs to the zinc-containing alcohol dehydrogenase family. Class-III subfamily.</text>
</comment>
<feature type="domain" description="Alcohol dehydrogenase-like C-terminal" evidence="14">
    <location>
        <begin position="484"/>
        <end position="602"/>
    </location>
</feature>
<dbReference type="AlphaFoldDB" id="A0A7R9AAI0"/>
<dbReference type="CDD" id="cd08300">
    <property type="entry name" value="alcohol_DH_class_III"/>
    <property type="match status" value="1"/>
</dbReference>
<dbReference type="GO" id="GO:0008270">
    <property type="term" value="F:zinc ion binding"/>
    <property type="evidence" value="ECO:0007669"/>
    <property type="project" value="InterPro"/>
</dbReference>
<evidence type="ECO:0000256" key="10">
    <source>
        <dbReference type="ARBA" id="ARBA00047793"/>
    </source>
</evidence>
<evidence type="ECO:0000259" key="16">
    <source>
        <dbReference type="Pfam" id="PF08240"/>
    </source>
</evidence>
<evidence type="ECO:0000256" key="7">
    <source>
        <dbReference type="ARBA" id="ARBA00023002"/>
    </source>
</evidence>
<evidence type="ECO:0000313" key="17">
    <source>
        <dbReference type="EMBL" id="CAD7250336.1"/>
    </source>
</evidence>
<comment type="cofactor">
    <cofactor evidence="1">
        <name>Zn(2+)</name>
        <dbReference type="ChEBI" id="CHEBI:29105"/>
    </cofactor>
</comment>
<evidence type="ECO:0000256" key="1">
    <source>
        <dbReference type="ARBA" id="ARBA00001947"/>
    </source>
</evidence>
<feature type="domain" description="Alcohol dehydrogenase-like N-terminal" evidence="16">
    <location>
        <begin position="313"/>
        <end position="441"/>
    </location>
</feature>
<dbReference type="Pfam" id="PF00107">
    <property type="entry name" value="ADH_zinc_N"/>
    <property type="match status" value="1"/>
</dbReference>
<keyword evidence="6" id="KW-0862">Zinc</keyword>
<dbReference type="Gene3D" id="3.40.50.720">
    <property type="entry name" value="NAD(P)-binding Rossmann-like Domain"/>
    <property type="match status" value="1"/>
</dbReference>
<organism evidence="17">
    <name type="scientific">Darwinula stevensoni</name>
    <dbReference type="NCBI Taxonomy" id="69355"/>
    <lineage>
        <taxon>Eukaryota</taxon>
        <taxon>Metazoa</taxon>
        <taxon>Ecdysozoa</taxon>
        <taxon>Arthropoda</taxon>
        <taxon>Crustacea</taxon>
        <taxon>Oligostraca</taxon>
        <taxon>Ostracoda</taxon>
        <taxon>Podocopa</taxon>
        <taxon>Podocopida</taxon>
        <taxon>Darwinulocopina</taxon>
        <taxon>Darwinuloidea</taxon>
        <taxon>Darwinulidae</taxon>
        <taxon>Darwinula</taxon>
    </lineage>
</organism>
<evidence type="ECO:0000256" key="2">
    <source>
        <dbReference type="ARBA" id="ARBA00010902"/>
    </source>
</evidence>
<sequence length="602" mass="66066">FQVVEGYGQSELVAPCTLTFQGDWVPEHVGPPLPCVHMKLVDVPEMEYYASVGQGEICVRGSTVFQGYFQDVQRTKDTIDPNGWVHTGDIGMWLPNGTLKIVDRKKHIFKLSQGEYIAPEKIENIYQKSEFVSQLFIHGESLKSCVVGIVVPDVEVLKRYASDNGIEGTFSVLCSMPEIKQIILEDMLQLGRENNLKSFEQVKDIYLHPDPFSIQNGLLTPTLKAKRPELRKYFHPQIDDMIPFIKVLNLDLHLMFAVIDEDQEDIPFILFSTNRKMPQSDLWDVVIKCRAAVAWEAAKPLSIETIEVEPPKAGEVRIRIYATGVCHTDAYTLEGHDPEGLFPSVLGHEGAGIVESIGEGVTAVQPGDHVIPLYIPQCYECKFCKSEKTNVCSKIRATQGKGVMPDGTSRFSCDGKVLYHFMGTSTFSEFTVVAEISVAKIEALAPMDKVCLLGCGISTGYGAALNTAKVEPGSTCAIFGLGTVGLAVALGCRKAGASRIIGVDINPDKFEIARKFGCTEFVNPKDFSNRAIQEVLIEMTDGGLDYTFECIGNTLTMRAALEACHKGWGVSTIIGVAAAGEEISTRPFQLVTGRVWKGSAFG</sequence>
<proteinExistence type="inferred from homology"/>
<name>A0A7R9AAI0_9CRUS</name>
<evidence type="ECO:0000256" key="5">
    <source>
        <dbReference type="ARBA" id="ARBA00022723"/>
    </source>
</evidence>
<dbReference type="PANTHER" id="PTHR43880:SF12">
    <property type="entry name" value="ALCOHOL DEHYDROGENASE CLASS-3"/>
    <property type="match status" value="1"/>
</dbReference>
<feature type="domain" description="AMP-dependent synthetase/ligase" evidence="15">
    <location>
        <begin position="2"/>
        <end position="69"/>
    </location>
</feature>
<dbReference type="Pfam" id="PF00501">
    <property type="entry name" value="AMP-binding"/>
    <property type="match status" value="1"/>
</dbReference>
<dbReference type="PROSITE" id="PS00059">
    <property type="entry name" value="ADH_ZINC"/>
    <property type="match status" value="1"/>
</dbReference>
<dbReference type="OrthoDB" id="417550at2759"/>
<comment type="catalytic activity">
    <reaction evidence="13">
        <text>a primary alcohol + NAD(+) = an aldehyde + NADH + H(+)</text>
        <dbReference type="Rhea" id="RHEA:10736"/>
        <dbReference type="ChEBI" id="CHEBI:15378"/>
        <dbReference type="ChEBI" id="CHEBI:15734"/>
        <dbReference type="ChEBI" id="CHEBI:17478"/>
        <dbReference type="ChEBI" id="CHEBI:57540"/>
        <dbReference type="ChEBI" id="CHEBI:57945"/>
        <dbReference type="EC" id="1.1.1.1"/>
    </reaction>
</comment>
<feature type="non-terminal residue" evidence="17">
    <location>
        <position position="1"/>
    </location>
</feature>
<comment type="catalytic activity">
    <reaction evidence="12">
        <text>a secondary alcohol + NAD(+) = a ketone + NADH + H(+)</text>
        <dbReference type="Rhea" id="RHEA:10740"/>
        <dbReference type="ChEBI" id="CHEBI:15378"/>
        <dbReference type="ChEBI" id="CHEBI:17087"/>
        <dbReference type="ChEBI" id="CHEBI:35681"/>
        <dbReference type="ChEBI" id="CHEBI:57540"/>
        <dbReference type="ChEBI" id="CHEBI:57945"/>
        <dbReference type="EC" id="1.1.1.1"/>
    </reaction>
</comment>
<comment type="catalytic activity">
    <reaction evidence="10">
        <text>S-(hydroxymethyl)glutathione + NADP(+) = S-formylglutathione + NADPH + H(+)</text>
        <dbReference type="Rhea" id="RHEA:19981"/>
        <dbReference type="ChEBI" id="CHEBI:15378"/>
        <dbReference type="ChEBI" id="CHEBI:57688"/>
        <dbReference type="ChEBI" id="CHEBI:57783"/>
        <dbReference type="ChEBI" id="CHEBI:58349"/>
        <dbReference type="ChEBI" id="CHEBI:58758"/>
        <dbReference type="EC" id="1.1.1.284"/>
    </reaction>
</comment>
<evidence type="ECO:0000256" key="12">
    <source>
        <dbReference type="ARBA" id="ARBA00049164"/>
    </source>
</evidence>
<dbReference type="Gene3D" id="3.90.180.10">
    <property type="entry name" value="Medium-chain alcohol dehydrogenases, catalytic domain"/>
    <property type="match status" value="1"/>
</dbReference>
<evidence type="ECO:0000259" key="15">
    <source>
        <dbReference type="Pfam" id="PF00501"/>
    </source>
</evidence>
<evidence type="ECO:0000256" key="13">
    <source>
        <dbReference type="ARBA" id="ARBA00049243"/>
    </source>
</evidence>
<keyword evidence="18" id="KW-1185">Reference proteome</keyword>
<evidence type="ECO:0000256" key="3">
    <source>
        <dbReference type="ARBA" id="ARBA00012309"/>
    </source>
</evidence>
<dbReference type="InterPro" id="IPR014183">
    <property type="entry name" value="ADH_3"/>
</dbReference>
<evidence type="ECO:0000256" key="8">
    <source>
        <dbReference type="ARBA" id="ARBA00023027"/>
    </source>
</evidence>
<dbReference type="FunFam" id="3.40.50.720:FF:000003">
    <property type="entry name" value="S-(hydroxymethyl)glutathione dehydrogenase"/>
    <property type="match status" value="1"/>
</dbReference>
<protein>
    <recommendedName>
        <fullName evidence="9">S-(hydroxymethyl)glutathione dehydrogenase</fullName>
        <ecNumber evidence="4">1.1.1.1</ecNumber>
        <ecNumber evidence="3">1.1.1.284</ecNumber>
    </recommendedName>
</protein>
<keyword evidence="7" id="KW-0560">Oxidoreductase</keyword>
<dbReference type="InterPro" id="IPR011032">
    <property type="entry name" value="GroES-like_sf"/>
</dbReference>
<evidence type="ECO:0000256" key="11">
    <source>
        <dbReference type="ARBA" id="ARBA00048110"/>
    </source>
</evidence>
<dbReference type="PANTHER" id="PTHR43880">
    <property type="entry name" value="ALCOHOL DEHYDROGENASE"/>
    <property type="match status" value="1"/>
</dbReference>
<evidence type="ECO:0000256" key="4">
    <source>
        <dbReference type="ARBA" id="ARBA00013190"/>
    </source>
</evidence>
<evidence type="ECO:0000313" key="18">
    <source>
        <dbReference type="Proteomes" id="UP000677054"/>
    </source>
</evidence>
<dbReference type="InterPro" id="IPR013149">
    <property type="entry name" value="ADH-like_C"/>
</dbReference>
<dbReference type="Pfam" id="PF08240">
    <property type="entry name" value="ADH_N"/>
    <property type="match status" value="1"/>
</dbReference>